<keyword evidence="2" id="KW-0732">Signal</keyword>
<evidence type="ECO:0000313" key="4">
    <source>
        <dbReference type="EMBL" id="QWV91860.1"/>
    </source>
</evidence>
<feature type="chain" id="PRO_5046052187" evidence="2">
    <location>
        <begin position="23"/>
        <end position="213"/>
    </location>
</feature>
<keyword evidence="1" id="KW-1133">Transmembrane helix</keyword>
<name>A0ABX8J8K9_9BACT</name>
<reference evidence="4 5" key="1">
    <citation type="submission" date="2021-06" db="EMBL/GenBank/DDBJ databases">
        <title>Gemonas diversity in paddy soil.</title>
        <authorList>
            <person name="Liu G."/>
        </authorList>
    </citation>
    <scope>NUCLEOTIDE SEQUENCE [LARGE SCALE GENOMIC DNA]</scope>
    <source>
        <strain evidence="4 5">RG10</strain>
    </source>
</reference>
<dbReference type="InterPro" id="IPR013424">
    <property type="entry name" value="Ice-binding_C"/>
</dbReference>
<proteinExistence type="predicted"/>
<evidence type="ECO:0000259" key="3">
    <source>
        <dbReference type="Pfam" id="PF07589"/>
    </source>
</evidence>
<feature type="domain" description="Ice-binding protein C-terminal" evidence="3">
    <location>
        <begin position="186"/>
        <end position="210"/>
    </location>
</feature>
<dbReference type="RefSeq" id="WP_216798690.1">
    <property type="nucleotide sequence ID" value="NZ_CP076723.1"/>
</dbReference>
<feature type="signal peptide" evidence="2">
    <location>
        <begin position="1"/>
        <end position="22"/>
    </location>
</feature>
<organism evidence="4 5">
    <name type="scientific">Geomonas oryzisoli</name>
    <dbReference type="NCBI Taxonomy" id="2847992"/>
    <lineage>
        <taxon>Bacteria</taxon>
        <taxon>Pseudomonadati</taxon>
        <taxon>Thermodesulfobacteriota</taxon>
        <taxon>Desulfuromonadia</taxon>
        <taxon>Geobacterales</taxon>
        <taxon>Geobacteraceae</taxon>
        <taxon>Geomonas</taxon>
    </lineage>
</organism>
<keyword evidence="5" id="KW-1185">Reference proteome</keyword>
<accession>A0ABX8J8K9</accession>
<feature type="transmembrane region" description="Helical" evidence="1">
    <location>
        <begin position="190"/>
        <end position="207"/>
    </location>
</feature>
<dbReference type="EMBL" id="CP076723">
    <property type="protein sequence ID" value="QWV91860.1"/>
    <property type="molecule type" value="Genomic_DNA"/>
</dbReference>
<dbReference type="Pfam" id="PF07589">
    <property type="entry name" value="PEP-CTERM"/>
    <property type="match status" value="1"/>
</dbReference>
<evidence type="ECO:0000256" key="2">
    <source>
        <dbReference type="SAM" id="SignalP"/>
    </source>
</evidence>
<evidence type="ECO:0000256" key="1">
    <source>
        <dbReference type="SAM" id="Phobius"/>
    </source>
</evidence>
<gene>
    <name evidence="4" type="ORF">KP004_11515</name>
</gene>
<protein>
    <submittedName>
        <fullName evidence="4">PEP-CTERM sorting domain-containing protein</fullName>
    </submittedName>
</protein>
<keyword evidence="1" id="KW-0472">Membrane</keyword>
<keyword evidence="1" id="KW-0812">Transmembrane</keyword>
<dbReference type="Proteomes" id="UP000683557">
    <property type="component" value="Chromosome"/>
</dbReference>
<evidence type="ECO:0000313" key="5">
    <source>
        <dbReference type="Proteomes" id="UP000683557"/>
    </source>
</evidence>
<dbReference type="NCBIfam" id="TIGR02595">
    <property type="entry name" value="PEP_CTERM"/>
    <property type="match status" value="1"/>
</dbReference>
<sequence>MKGFAALVAGALLFMATGAAQGSYITLSNSELLTATVIGSNNQEEYGGWFKALDYTPTGTLFIQNMSRPMAPGALPYYVYSYVGVDAARAGKSDLTGVDSFELRLANVNNSPWELALFVQADGATYLSDYQVVPNQKNPVDMKNFSFDLSLLGPDRTDVEYLGFAVRSMLDYDPSNPDAYHVLAAPVPEPGTVLLLGTGIFGLAIYGKRRKRA</sequence>